<feature type="transmembrane region" description="Helical" evidence="1">
    <location>
        <begin position="20"/>
        <end position="42"/>
    </location>
</feature>
<dbReference type="EMBL" id="UINC01029306">
    <property type="protein sequence ID" value="SVB11802.1"/>
    <property type="molecule type" value="Genomic_DNA"/>
</dbReference>
<accession>A0A382BEW2</accession>
<sequence>MSFLSLTMFNNIDLSLATTLTMIGVGTAFIVLILLMAFILIIRKCVGPPINDKSDEQESTNDKALAAAIGLRLVLSEGNIEDGAD</sequence>
<proteinExistence type="predicted"/>
<gene>
    <name evidence="2" type="ORF">METZ01_LOCUS164656</name>
</gene>
<protein>
    <recommendedName>
        <fullName evidence="3">Oxaloacetate decarboxylase gamma chain</fullName>
    </recommendedName>
</protein>
<dbReference type="AlphaFoldDB" id="A0A382BEW2"/>
<evidence type="ECO:0000313" key="2">
    <source>
        <dbReference type="EMBL" id="SVB11802.1"/>
    </source>
</evidence>
<reference evidence="2" key="1">
    <citation type="submission" date="2018-05" db="EMBL/GenBank/DDBJ databases">
        <authorList>
            <person name="Lanie J.A."/>
            <person name="Ng W.-L."/>
            <person name="Kazmierczak K.M."/>
            <person name="Andrzejewski T.M."/>
            <person name="Davidsen T.M."/>
            <person name="Wayne K.J."/>
            <person name="Tettelin H."/>
            <person name="Glass J.I."/>
            <person name="Rusch D."/>
            <person name="Podicherti R."/>
            <person name="Tsui H.-C.T."/>
            <person name="Winkler M.E."/>
        </authorList>
    </citation>
    <scope>NUCLEOTIDE SEQUENCE</scope>
</reference>
<keyword evidence="1" id="KW-0812">Transmembrane</keyword>
<name>A0A382BEW2_9ZZZZ</name>
<evidence type="ECO:0008006" key="3">
    <source>
        <dbReference type="Google" id="ProtNLM"/>
    </source>
</evidence>
<organism evidence="2">
    <name type="scientific">marine metagenome</name>
    <dbReference type="NCBI Taxonomy" id="408172"/>
    <lineage>
        <taxon>unclassified sequences</taxon>
        <taxon>metagenomes</taxon>
        <taxon>ecological metagenomes</taxon>
    </lineage>
</organism>
<keyword evidence="1" id="KW-0472">Membrane</keyword>
<evidence type="ECO:0000256" key="1">
    <source>
        <dbReference type="SAM" id="Phobius"/>
    </source>
</evidence>
<keyword evidence="1" id="KW-1133">Transmembrane helix</keyword>